<accession>C7ZN22</accession>
<proteinExistence type="predicted"/>
<name>C7ZN22_FUSV7</name>
<dbReference type="AlphaFoldDB" id="C7ZN22"/>
<dbReference type="GeneID" id="9678721"/>
<feature type="compositionally biased region" description="Polar residues" evidence="1">
    <location>
        <begin position="23"/>
        <end position="33"/>
    </location>
</feature>
<dbReference type="Proteomes" id="UP000005206">
    <property type="component" value="Unassembled WGS sequence"/>
</dbReference>
<evidence type="ECO:0000313" key="3">
    <source>
        <dbReference type="Proteomes" id="UP000005206"/>
    </source>
</evidence>
<feature type="region of interest" description="Disordered" evidence="1">
    <location>
        <begin position="1"/>
        <end position="33"/>
    </location>
</feature>
<evidence type="ECO:0000256" key="1">
    <source>
        <dbReference type="SAM" id="MobiDB-lite"/>
    </source>
</evidence>
<keyword evidence="3" id="KW-1185">Reference proteome</keyword>
<dbReference type="RefSeq" id="XP_003040291.1">
    <property type="nucleotide sequence ID" value="XM_003040245.1"/>
</dbReference>
<dbReference type="HOGENOM" id="CLU_1571076_0_0_1"/>
<organism evidence="2 3">
    <name type="scientific">Fusarium vanettenii (strain ATCC MYA-4622 / CBS 123669 / FGSC 9596 / NRRL 45880 / 77-13-4)</name>
    <name type="common">Fusarium solani subsp. pisi</name>
    <dbReference type="NCBI Taxonomy" id="660122"/>
    <lineage>
        <taxon>Eukaryota</taxon>
        <taxon>Fungi</taxon>
        <taxon>Dikarya</taxon>
        <taxon>Ascomycota</taxon>
        <taxon>Pezizomycotina</taxon>
        <taxon>Sordariomycetes</taxon>
        <taxon>Hypocreomycetidae</taxon>
        <taxon>Hypocreales</taxon>
        <taxon>Nectriaceae</taxon>
        <taxon>Fusarium</taxon>
        <taxon>Fusarium solani species complex</taxon>
        <taxon>Fusarium vanettenii</taxon>
    </lineage>
</organism>
<protein>
    <submittedName>
        <fullName evidence="2">Uncharacterized protein</fullName>
    </submittedName>
</protein>
<dbReference type="OrthoDB" id="5106994at2759"/>
<sequence>MLEVVAATQGEDGYNKDKGPPNDINSNYFSQYNNINPTIQSPWNIEHHRSESSCIKEPRGQTGQQGHDEGEAGPRVRAARPVPQPPAASRLENIPEATPTPRPSGSEADEERALYEQITIVAYMIRINVSNEVECPKYRNSLTERLVKAAKLPDARTFTLLIESALSVNP</sequence>
<feature type="compositionally biased region" description="Basic and acidic residues" evidence="1">
    <location>
        <begin position="47"/>
        <end position="59"/>
    </location>
</feature>
<dbReference type="EMBL" id="GG698961">
    <property type="protein sequence ID" value="EEU34578.1"/>
    <property type="molecule type" value="Genomic_DNA"/>
</dbReference>
<feature type="region of interest" description="Disordered" evidence="1">
    <location>
        <begin position="47"/>
        <end position="110"/>
    </location>
</feature>
<dbReference type="InParanoid" id="C7ZN22"/>
<dbReference type="KEGG" id="nhe:NECHADRAFT_88979"/>
<reference evidence="2 3" key="1">
    <citation type="journal article" date="2009" name="PLoS Genet.">
        <title>The genome of Nectria haematococca: contribution of supernumerary chromosomes to gene expansion.</title>
        <authorList>
            <person name="Coleman J.J."/>
            <person name="Rounsley S.D."/>
            <person name="Rodriguez-Carres M."/>
            <person name="Kuo A."/>
            <person name="Wasmann C.C."/>
            <person name="Grimwood J."/>
            <person name="Schmutz J."/>
            <person name="Taga M."/>
            <person name="White G.J."/>
            <person name="Zhou S."/>
            <person name="Schwartz D.C."/>
            <person name="Freitag M."/>
            <person name="Ma L.J."/>
            <person name="Danchin E.G."/>
            <person name="Henrissat B."/>
            <person name="Coutinho P.M."/>
            <person name="Nelson D.R."/>
            <person name="Straney D."/>
            <person name="Napoli C.A."/>
            <person name="Barker B.M."/>
            <person name="Gribskov M."/>
            <person name="Rep M."/>
            <person name="Kroken S."/>
            <person name="Molnar I."/>
            <person name="Rensing C."/>
            <person name="Kennell J.C."/>
            <person name="Zamora J."/>
            <person name="Farman M.L."/>
            <person name="Selker E.U."/>
            <person name="Salamov A."/>
            <person name="Shapiro H."/>
            <person name="Pangilinan J."/>
            <person name="Lindquist E."/>
            <person name="Lamers C."/>
            <person name="Grigoriev I.V."/>
            <person name="Geiser D.M."/>
            <person name="Covert S.F."/>
            <person name="Temporini E."/>
            <person name="Vanetten H.D."/>
        </authorList>
    </citation>
    <scope>NUCLEOTIDE SEQUENCE [LARGE SCALE GENOMIC DNA]</scope>
    <source>
        <strain evidence="3">ATCC MYA-4622 / CBS 123669 / FGSC 9596 / NRRL 45880 / 77-13-4</strain>
    </source>
</reference>
<dbReference type="VEuPathDB" id="FungiDB:NECHADRAFT_88979"/>
<evidence type="ECO:0000313" key="2">
    <source>
        <dbReference type="EMBL" id="EEU34578.1"/>
    </source>
</evidence>
<gene>
    <name evidence="2" type="ORF">NECHADRAFT_88979</name>
</gene>